<name>A0A4Y2GJG3_ARAVE</name>
<comment type="caution">
    <text evidence="1">The sequence shown here is derived from an EMBL/GenBank/DDBJ whole genome shotgun (WGS) entry which is preliminary data.</text>
</comment>
<dbReference type="AlphaFoldDB" id="A0A4Y2GJG3"/>
<reference evidence="1 2" key="1">
    <citation type="journal article" date="2019" name="Sci. Rep.">
        <title>Orb-weaving spider Araneus ventricosus genome elucidates the spidroin gene catalogue.</title>
        <authorList>
            <person name="Kono N."/>
            <person name="Nakamura H."/>
            <person name="Ohtoshi R."/>
            <person name="Moran D.A.P."/>
            <person name="Shinohara A."/>
            <person name="Yoshida Y."/>
            <person name="Fujiwara M."/>
            <person name="Mori M."/>
            <person name="Tomita M."/>
            <person name="Arakawa K."/>
        </authorList>
    </citation>
    <scope>NUCLEOTIDE SEQUENCE [LARGE SCALE GENOMIC DNA]</scope>
</reference>
<protein>
    <submittedName>
        <fullName evidence="1">Uncharacterized protein</fullName>
    </submittedName>
</protein>
<dbReference type="Proteomes" id="UP000499080">
    <property type="component" value="Unassembled WGS sequence"/>
</dbReference>
<evidence type="ECO:0000313" key="1">
    <source>
        <dbReference type="EMBL" id="GBM53972.1"/>
    </source>
</evidence>
<evidence type="ECO:0000313" key="2">
    <source>
        <dbReference type="Proteomes" id="UP000499080"/>
    </source>
</evidence>
<accession>A0A4Y2GJG3</accession>
<proteinExistence type="predicted"/>
<gene>
    <name evidence="1" type="ORF">AVEN_18736_1</name>
</gene>
<dbReference type="EMBL" id="BGPR01001439">
    <property type="protein sequence ID" value="GBM53972.1"/>
    <property type="molecule type" value="Genomic_DNA"/>
</dbReference>
<sequence length="94" mass="11044">MCRKTPFIGSETWLGNPARKDCCLEGLKTVVDRDKAWKYHPKLFEHSNSFLSNINRDNEQQWRSKFCPRVVLVCIGFDEFCVQLNSAMDVFKLR</sequence>
<organism evidence="1 2">
    <name type="scientific">Araneus ventricosus</name>
    <name type="common">Orbweaver spider</name>
    <name type="synonym">Epeira ventricosa</name>
    <dbReference type="NCBI Taxonomy" id="182803"/>
    <lineage>
        <taxon>Eukaryota</taxon>
        <taxon>Metazoa</taxon>
        <taxon>Ecdysozoa</taxon>
        <taxon>Arthropoda</taxon>
        <taxon>Chelicerata</taxon>
        <taxon>Arachnida</taxon>
        <taxon>Araneae</taxon>
        <taxon>Araneomorphae</taxon>
        <taxon>Entelegynae</taxon>
        <taxon>Araneoidea</taxon>
        <taxon>Araneidae</taxon>
        <taxon>Araneus</taxon>
    </lineage>
</organism>
<keyword evidence="2" id="KW-1185">Reference proteome</keyword>